<reference evidence="2" key="2">
    <citation type="journal article" date="2022" name="Res Sq">
        <title>Comparative Genomics Reveals Insights into the Divergent Evolution of Astigmatic Mites and Household Pest Adaptations.</title>
        <authorList>
            <person name="Xiong Q."/>
            <person name="Wan A.T.-Y."/>
            <person name="Liu X.-Y."/>
            <person name="Fung C.S.-H."/>
            <person name="Xiao X."/>
            <person name="Malainual N."/>
            <person name="Hou J."/>
            <person name="Wang L."/>
            <person name="Wang M."/>
            <person name="Yang K."/>
            <person name="Cui Y."/>
            <person name="Leung E."/>
            <person name="Nong W."/>
            <person name="Shin S.-K."/>
            <person name="Au S."/>
            <person name="Jeong K.Y."/>
            <person name="Chew F.T."/>
            <person name="Hui J."/>
            <person name="Leung T.F."/>
            <person name="Tungtrongchitr A."/>
            <person name="Zhong N."/>
            <person name="Liu Z."/>
            <person name="Tsui S."/>
        </authorList>
    </citation>
    <scope>NUCLEOTIDE SEQUENCE</scope>
    <source>
        <strain evidence="2">Derf</strain>
        <tissue evidence="2">Whole organism</tissue>
    </source>
</reference>
<feature type="transmembrane region" description="Helical" evidence="1">
    <location>
        <begin position="56"/>
        <end position="73"/>
    </location>
</feature>
<keyword evidence="1" id="KW-0812">Transmembrane</keyword>
<sequence length="74" mass="8583">MLILMVAIIIIFISFDMSKEKENIISRIRIMSSIVYMMMSSSSLSKSQSSNEWWTLLYFNMVIVAKLIVGWIIS</sequence>
<organism evidence="2 3">
    <name type="scientific">Dermatophagoides farinae</name>
    <name type="common">American house dust mite</name>
    <dbReference type="NCBI Taxonomy" id="6954"/>
    <lineage>
        <taxon>Eukaryota</taxon>
        <taxon>Metazoa</taxon>
        <taxon>Ecdysozoa</taxon>
        <taxon>Arthropoda</taxon>
        <taxon>Chelicerata</taxon>
        <taxon>Arachnida</taxon>
        <taxon>Acari</taxon>
        <taxon>Acariformes</taxon>
        <taxon>Sarcoptiformes</taxon>
        <taxon>Astigmata</taxon>
        <taxon>Psoroptidia</taxon>
        <taxon>Analgoidea</taxon>
        <taxon>Pyroglyphidae</taxon>
        <taxon>Dermatophagoidinae</taxon>
        <taxon>Dermatophagoides</taxon>
    </lineage>
</organism>
<dbReference type="EMBL" id="ASGP02000001">
    <property type="protein sequence ID" value="KAH9527662.1"/>
    <property type="molecule type" value="Genomic_DNA"/>
</dbReference>
<evidence type="ECO:0000313" key="3">
    <source>
        <dbReference type="Proteomes" id="UP000790347"/>
    </source>
</evidence>
<proteinExistence type="predicted"/>
<keyword evidence="3" id="KW-1185">Reference proteome</keyword>
<accession>A0A922I927</accession>
<protein>
    <submittedName>
        <fullName evidence="2">Uncharacterized protein</fullName>
    </submittedName>
</protein>
<reference evidence="2" key="1">
    <citation type="submission" date="2013-05" db="EMBL/GenBank/DDBJ databases">
        <authorList>
            <person name="Yim A.K.Y."/>
            <person name="Chan T.F."/>
            <person name="Ji K.M."/>
            <person name="Liu X.Y."/>
            <person name="Zhou J.W."/>
            <person name="Li R.Q."/>
            <person name="Yang K.Y."/>
            <person name="Li J."/>
            <person name="Li M."/>
            <person name="Law P.T.W."/>
            <person name="Wu Y.L."/>
            <person name="Cai Z.L."/>
            <person name="Qin H."/>
            <person name="Bao Y."/>
            <person name="Leung R.K.K."/>
            <person name="Ng P.K.S."/>
            <person name="Zou J."/>
            <person name="Zhong X.J."/>
            <person name="Ran P.X."/>
            <person name="Zhong N.S."/>
            <person name="Liu Z.G."/>
            <person name="Tsui S.K.W."/>
        </authorList>
    </citation>
    <scope>NUCLEOTIDE SEQUENCE</scope>
    <source>
        <strain evidence="2">Derf</strain>
        <tissue evidence="2">Whole organism</tissue>
    </source>
</reference>
<keyword evidence="1" id="KW-1133">Transmembrane helix</keyword>
<gene>
    <name evidence="2" type="ORF">DERF_001669</name>
</gene>
<evidence type="ECO:0000313" key="2">
    <source>
        <dbReference type="EMBL" id="KAH9527662.1"/>
    </source>
</evidence>
<evidence type="ECO:0000256" key="1">
    <source>
        <dbReference type="SAM" id="Phobius"/>
    </source>
</evidence>
<name>A0A922I927_DERFA</name>
<keyword evidence="1" id="KW-0472">Membrane</keyword>
<dbReference type="Proteomes" id="UP000790347">
    <property type="component" value="Unassembled WGS sequence"/>
</dbReference>
<dbReference type="AlphaFoldDB" id="A0A922I927"/>
<comment type="caution">
    <text evidence="2">The sequence shown here is derived from an EMBL/GenBank/DDBJ whole genome shotgun (WGS) entry which is preliminary data.</text>
</comment>